<evidence type="ECO:0000256" key="2">
    <source>
        <dbReference type="ARBA" id="ARBA00022723"/>
    </source>
</evidence>
<gene>
    <name evidence="8" type="ORF">SAMN05192539_103662</name>
</gene>
<dbReference type="GO" id="GO:0046872">
    <property type="term" value="F:metal ion binding"/>
    <property type="evidence" value="ECO:0007669"/>
    <property type="project" value="UniProtKB-KW"/>
</dbReference>
<dbReference type="SUPFAM" id="SSF50022">
    <property type="entry name" value="ISP domain"/>
    <property type="match status" value="1"/>
</dbReference>
<dbReference type="InterPro" id="IPR017941">
    <property type="entry name" value="Rieske_2Fe-2S"/>
</dbReference>
<dbReference type="AlphaFoldDB" id="A0A1H7DZP1"/>
<proteinExistence type="inferred from homology"/>
<dbReference type="OrthoDB" id="9769355at2"/>
<keyword evidence="8" id="KW-0503">Monooxygenase</keyword>
<keyword evidence="8" id="KW-0560">Oxidoreductase</keyword>
<dbReference type="PANTHER" id="PTHR21496:SF0">
    <property type="entry name" value="RIESKE DOMAIN-CONTAINING PROTEIN"/>
    <property type="match status" value="1"/>
</dbReference>
<dbReference type="CDD" id="cd03474">
    <property type="entry name" value="Rieske_T4moC"/>
    <property type="match status" value="1"/>
</dbReference>
<evidence type="ECO:0000313" key="9">
    <source>
        <dbReference type="Proteomes" id="UP000198866"/>
    </source>
</evidence>
<keyword evidence="9" id="KW-1185">Reference proteome</keyword>
<organism evidence="8 9">
    <name type="scientific">Paraburkholderia diazotrophica</name>
    <dbReference type="NCBI Taxonomy" id="667676"/>
    <lineage>
        <taxon>Bacteria</taxon>
        <taxon>Pseudomonadati</taxon>
        <taxon>Pseudomonadota</taxon>
        <taxon>Betaproteobacteria</taxon>
        <taxon>Burkholderiales</taxon>
        <taxon>Burkholderiaceae</taxon>
        <taxon>Paraburkholderia</taxon>
    </lineage>
</organism>
<dbReference type="Proteomes" id="UP000198866">
    <property type="component" value="Unassembled WGS sequence"/>
</dbReference>
<evidence type="ECO:0000313" key="8">
    <source>
        <dbReference type="EMBL" id="SEK06297.1"/>
    </source>
</evidence>
<accession>A0A1H7DZP1</accession>
<sequence length="111" mass="12285">MLFQKVCTLDDLWEGEMTEVEVDGHVIVLVRPEGGEPRAFQGICPHQDIPLVEGKFDGRVLMCRAHQWTFDASTGKGINPGDCRLAEYAVKLEGDDVLIAVEGVEPFFAHS</sequence>
<dbReference type="Pfam" id="PF00355">
    <property type="entry name" value="Rieske"/>
    <property type="match status" value="1"/>
</dbReference>
<dbReference type="GO" id="GO:0004497">
    <property type="term" value="F:monooxygenase activity"/>
    <property type="evidence" value="ECO:0007669"/>
    <property type="project" value="UniProtKB-KW"/>
</dbReference>
<dbReference type="PROSITE" id="PS51296">
    <property type="entry name" value="RIESKE"/>
    <property type="match status" value="1"/>
</dbReference>
<evidence type="ECO:0000256" key="1">
    <source>
        <dbReference type="ARBA" id="ARBA00022714"/>
    </source>
</evidence>
<keyword evidence="1" id="KW-0001">2Fe-2S</keyword>
<dbReference type="STRING" id="667676.SAMN05192539_103662"/>
<keyword evidence="2" id="KW-0479">Metal-binding</keyword>
<dbReference type="RefSeq" id="WP_090872361.1">
    <property type="nucleotide sequence ID" value="NZ_FNYE01000036.1"/>
</dbReference>
<dbReference type="PANTHER" id="PTHR21496">
    <property type="entry name" value="FERREDOXIN-RELATED"/>
    <property type="match status" value="1"/>
</dbReference>
<keyword evidence="3" id="KW-0408">Iron</keyword>
<comment type="similarity">
    <text evidence="6">Belongs to the bacterial ring-hydroxylating dioxygenase ferredoxin component family.</text>
</comment>
<evidence type="ECO:0000256" key="3">
    <source>
        <dbReference type="ARBA" id="ARBA00023004"/>
    </source>
</evidence>
<comment type="cofactor">
    <cofactor evidence="5">
        <name>[2Fe-2S] cluster</name>
        <dbReference type="ChEBI" id="CHEBI:190135"/>
    </cofactor>
</comment>
<name>A0A1H7DZP1_9BURK</name>
<dbReference type="EMBL" id="FNYE01000036">
    <property type="protein sequence ID" value="SEK06297.1"/>
    <property type="molecule type" value="Genomic_DNA"/>
</dbReference>
<feature type="domain" description="Rieske" evidence="7">
    <location>
        <begin position="4"/>
        <end position="99"/>
    </location>
</feature>
<dbReference type="Gene3D" id="2.102.10.10">
    <property type="entry name" value="Rieske [2Fe-2S] iron-sulphur domain"/>
    <property type="match status" value="1"/>
</dbReference>
<evidence type="ECO:0000259" key="7">
    <source>
        <dbReference type="PROSITE" id="PS51296"/>
    </source>
</evidence>
<evidence type="ECO:0000256" key="6">
    <source>
        <dbReference type="ARBA" id="ARBA00038001"/>
    </source>
</evidence>
<keyword evidence="4" id="KW-0411">Iron-sulfur</keyword>
<evidence type="ECO:0000256" key="5">
    <source>
        <dbReference type="ARBA" id="ARBA00034078"/>
    </source>
</evidence>
<dbReference type="InterPro" id="IPR036922">
    <property type="entry name" value="Rieske_2Fe-2S_sf"/>
</dbReference>
<protein>
    <submittedName>
        <fullName evidence="8">Toluene 4-monooxygenase protein C</fullName>
    </submittedName>
</protein>
<dbReference type="GO" id="GO:0051537">
    <property type="term" value="F:2 iron, 2 sulfur cluster binding"/>
    <property type="evidence" value="ECO:0007669"/>
    <property type="project" value="UniProtKB-KW"/>
</dbReference>
<reference evidence="9" key="1">
    <citation type="submission" date="2016-10" db="EMBL/GenBank/DDBJ databases">
        <authorList>
            <person name="Varghese N."/>
            <person name="Submissions S."/>
        </authorList>
    </citation>
    <scope>NUCLEOTIDE SEQUENCE [LARGE SCALE GENOMIC DNA]</scope>
    <source>
        <strain evidence="9">LMG 26031</strain>
    </source>
</reference>
<evidence type="ECO:0000256" key="4">
    <source>
        <dbReference type="ARBA" id="ARBA00023014"/>
    </source>
</evidence>